<evidence type="ECO:0000256" key="5">
    <source>
        <dbReference type="ARBA" id="ARBA00022692"/>
    </source>
</evidence>
<evidence type="ECO:0000256" key="8">
    <source>
        <dbReference type="SAM" id="Phobius"/>
    </source>
</evidence>
<dbReference type="PANTHER" id="PTHR34975:SF2">
    <property type="entry name" value="SPORE GERMINATION PROTEIN A2"/>
    <property type="match status" value="1"/>
</dbReference>
<keyword evidence="4" id="KW-0309">Germination</keyword>
<feature type="transmembrane region" description="Helical" evidence="8">
    <location>
        <begin position="146"/>
        <end position="170"/>
    </location>
</feature>
<feature type="transmembrane region" description="Helical" evidence="8">
    <location>
        <begin position="339"/>
        <end position="358"/>
    </location>
</feature>
<gene>
    <name evidence="9" type="ORF">FZD51_06235</name>
</gene>
<feature type="transmembrane region" description="Helical" evidence="8">
    <location>
        <begin position="117"/>
        <end position="139"/>
    </location>
</feature>
<evidence type="ECO:0000313" key="10">
    <source>
        <dbReference type="Proteomes" id="UP000322139"/>
    </source>
</evidence>
<organism evidence="9 10">
    <name type="scientific">Bacillus infantis</name>
    <dbReference type="NCBI Taxonomy" id="324767"/>
    <lineage>
        <taxon>Bacteria</taxon>
        <taxon>Bacillati</taxon>
        <taxon>Bacillota</taxon>
        <taxon>Bacilli</taxon>
        <taxon>Bacillales</taxon>
        <taxon>Bacillaceae</taxon>
        <taxon>Bacillus</taxon>
    </lineage>
</organism>
<feature type="transmembrane region" description="Helical" evidence="8">
    <location>
        <begin position="306"/>
        <end position="323"/>
    </location>
</feature>
<dbReference type="Proteomes" id="UP000322139">
    <property type="component" value="Unassembled WGS sequence"/>
</dbReference>
<comment type="caution">
    <text evidence="9">The sequence shown here is derived from an EMBL/GenBank/DDBJ whole genome shotgun (WGS) entry which is preliminary data.</text>
</comment>
<keyword evidence="5 8" id="KW-0812">Transmembrane</keyword>
<dbReference type="NCBIfam" id="TIGR00912">
    <property type="entry name" value="2A0309"/>
    <property type="match status" value="1"/>
</dbReference>
<evidence type="ECO:0000256" key="3">
    <source>
        <dbReference type="ARBA" id="ARBA00022448"/>
    </source>
</evidence>
<dbReference type="GO" id="GO:0016020">
    <property type="term" value="C:membrane"/>
    <property type="evidence" value="ECO:0007669"/>
    <property type="project" value="UniProtKB-SubCell"/>
</dbReference>
<accession>A0A5D4RK71</accession>
<dbReference type="EMBL" id="VTER01000003">
    <property type="protein sequence ID" value="TYS50148.1"/>
    <property type="molecule type" value="Genomic_DNA"/>
</dbReference>
<feature type="transmembrane region" description="Helical" evidence="8">
    <location>
        <begin position="90"/>
        <end position="111"/>
    </location>
</feature>
<feature type="transmembrane region" description="Helical" evidence="8">
    <location>
        <begin position="272"/>
        <end position="294"/>
    </location>
</feature>
<dbReference type="Gene3D" id="1.20.1740.10">
    <property type="entry name" value="Amino acid/polyamine transporter I"/>
    <property type="match status" value="1"/>
</dbReference>
<evidence type="ECO:0000256" key="7">
    <source>
        <dbReference type="ARBA" id="ARBA00023136"/>
    </source>
</evidence>
<keyword evidence="6 8" id="KW-1133">Transmembrane helix</keyword>
<evidence type="ECO:0000256" key="6">
    <source>
        <dbReference type="ARBA" id="ARBA00022989"/>
    </source>
</evidence>
<comment type="subcellular location">
    <subcellularLocation>
        <location evidence="1">Membrane</location>
        <topology evidence="1">Multi-pass membrane protein</topology>
    </subcellularLocation>
</comment>
<keyword evidence="3" id="KW-0813">Transport</keyword>
<evidence type="ECO:0000256" key="1">
    <source>
        <dbReference type="ARBA" id="ARBA00004141"/>
    </source>
</evidence>
<dbReference type="InterPro" id="IPR004761">
    <property type="entry name" value="Spore_GerAB"/>
</dbReference>
<reference evidence="9 10" key="1">
    <citation type="submission" date="2019-08" db="EMBL/GenBank/DDBJ databases">
        <title>Bacillus genomes from the desert of Cuatro Cienegas, Coahuila.</title>
        <authorList>
            <person name="Olmedo-Alvarez G."/>
        </authorList>
    </citation>
    <scope>NUCLEOTIDE SEQUENCE [LARGE SCALE GENOMIC DNA]</scope>
    <source>
        <strain evidence="9 10">CH446_14T</strain>
    </source>
</reference>
<evidence type="ECO:0000256" key="2">
    <source>
        <dbReference type="ARBA" id="ARBA00007998"/>
    </source>
</evidence>
<dbReference type="Pfam" id="PF03845">
    <property type="entry name" value="Spore_permease"/>
    <property type="match status" value="1"/>
</dbReference>
<sequence>MAMKQSLPENVKISPFLIFYIIVSIQIGIGVLGYQRIIAKTAGYDAWMSVIAAGASIHIILWMMYKTAENAGGDLISINSFVFGKKIGKIVSLAFSAYYILLTTTIIRTYIEVIQVWLFPELSTFWFSFGFLILAAYVVSGGLRTVTGVAFLGAILPSYLMLTFAFAIPFSDYRNLFPVLDHSIKDIALAARDMSLTYLGYEILLLVYPFLKDPEKSKKWAHLAIFTTTSLYVILTIITFGYFSEKQLQKTVWATLTMWKIVEMPFVERFEYIGIANWNLIILPNACLAIWGASRIVKRVAGIQQRKNVIGIVLICLAVANIFETREQIDLLNNISSQFGFYFNYGYVPLLFAGSLVAKKVRKK</sequence>
<feature type="transmembrane region" description="Helical" evidence="8">
    <location>
        <begin position="12"/>
        <end position="34"/>
    </location>
</feature>
<keyword evidence="7 8" id="KW-0472">Membrane</keyword>
<feature type="transmembrane region" description="Helical" evidence="8">
    <location>
        <begin position="46"/>
        <end position="65"/>
    </location>
</feature>
<protein>
    <submittedName>
        <fullName evidence="9">GerAB/ArcD/ProY family transporter</fullName>
    </submittedName>
</protein>
<dbReference type="AlphaFoldDB" id="A0A5D4RK71"/>
<dbReference type="GO" id="GO:0009847">
    <property type="term" value="P:spore germination"/>
    <property type="evidence" value="ECO:0007669"/>
    <property type="project" value="InterPro"/>
</dbReference>
<evidence type="ECO:0000256" key="4">
    <source>
        <dbReference type="ARBA" id="ARBA00022544"/>
    </source>
</evidence>
<name>A0A5D4RK71_9BACI</name>
<evidence type="ECO:0000313" key="9">
    <source>
        <dbReference type="EMBL" id="TYS50148.1"/>
    </source>
</evidence>
<dbReference type="PANTHER" id="PTHR34975">
    <property type="entry name" value="SPORE GERMINATION PROTEIN A2"/>
    <property type="match status" value="1"/>
</dbReference>
<comment type="similarity">
    <text evidence="2">Belongs to the amino acid-polyamine-organocation (APC) superfamily. Spore germination protein (SGP) (TC 2.A.3.9) family.</text>
</comment>
<feature type="transmembrane region" description="Helical" evidence="8">
    <location>
        <begin position="190"/>
        <end position="211"/>
    </location>
</feature>
<proteinExistence type="inferred from homology"/>
<feature type="transmembrane region" description="Helical" evidence="8">
    <location>
        <begin position="223"/>
        <end position="243"/>
    </location>
</feature>